<dbReference type="PANTHER" id="PTHR34319">
    <property type="entry name" value="MAJOR EXPORTED PROTEIN"/>
    <property type="match status" value="1"/>
</dbReference>
<evidence type="ECO:0000313" key="1">
    <source>
        <dbReference type="EMBL" id="OUM08729.1"/>
    </source>
</evidence>
<dbReference type="InterPro" id="IPR052947">
    <property type="entry name" value="T6SS_Hcp1_domain"/>
</dbReference>
<dbReference type="InterPro" id="IPR036624">
    <property type="entry name" value="Hcp1-lik_sf"/>
</dbReference>
<name>A0A244EW17_PSESX</name>
<dbReference type="SUPFAM" id="SSF141452">
    <property type="entry name" value="Hcp1-like"/>
    <property type="match status" value="1"/>
</dbReference>
<reference evidence="1 2" key="1">
    <citation type="submission" date="2017-01" db="EMBL/GenBank/DDBJ databases">
        <authorList>
            <person name="Mah S.A."/>
            <person name="Swanson W.J."/>
            <person name="Moy G.W."/>
            <person name="Vacquier V.D."/>
        </authorList>
    </citation>
    <scope>NUCLEOTIDE SEQUENCE [LARGE SCALE GENOMIC DNA]</scope>
    <source>
        <strain evidence="1">PDD-32b-74</strain>
    </source>
</reference>
<dbReference type="AlphaFoldDB" id="A0A244EW17"/>
<dbReference type="PANTHER" id="PTHR34319:SF6">
    <property type="entry name" value="MAJOR EXPORTED PROTEIN"/>
    <property type="match status" value="1"/>
</dbReference>
<gene>
    <name evidence="1" type="ORF">BW686_05320</name>
</gene>
<comment type="caution">
    <text evidence="1">The sequence shown here is derived from an EMBL/GenBank/DDBJ whole genome shotgun (WGS) entry which is preliminary data.</text>
</comment>
<organism evidence="1 2">
    <name type="scientific">Pseudomonas syringae</name>
    <dbReference type="NCBI Taxonomy" id="317"/>
    <lineage>
        <taxon>Bacteria</taxon>
        <taxon>Pseudomonadati</taxon>
        <taxon>Pseudomonadota</taxon>
        <taxon>Gammaproteobacteria</taxon>
        <taxon>Pseudomonadales</taxon>
        <taxon>Pseudomonadaceae</taxon>
        <taxon>Pseudomonas</taxon>
    </lineage>
</organism>
<dbReference type="RefSeq" id="WP_084915043.1">
    <property type="nucleotide sequence ID" value="NZ_MTSA01000003.1"/>
</dbReference>
<dbReference type="EMBL" id="MTSA01000003">
    <property type="protein sequence ID" value="OUM08729.1"/>
    <property type="molecule type" value="Genomic_DNA"/>
</dbReference>
<evidence type="ECO:0000313" key="2">
    <source>
        <dbReference type="Proteomes" id="UP000195128"/>
    </source>
</evidence>
<sequence>MPTPAYLSITGTTQGLITEGASAADSIGGTGLSDHNDQSMILAFTHEIIVPYNPHSGDNTGPHINKAVCITKVFDKASPLLSNALAKGELLQEVKIEWYRTAGTGKQERYYTTTLTDAKIVGIKDYMPNCQDPANAHFTHLQDVHFSYAKIVWSHTEANTTGSYNWSAQEQG</sequence>
<evidence type="ECO:0008006" key="3">
    <source>
        <dbReference type="Google" id="ProtNLM"/>
    </source>
</evidence>
<dbReference type="NCBIfam" id="TIGR03344">
    <property type="entry name" value="VI_effect_Hcp1"/>
    <property type="match status" value="1"/>
</dbReference>
<dbReference type="Proteomes" id="UP000195128">
    <property type="component" value="Unassembled WGS sequence"/>
</dbReference>
<dbReference type="OrthoDB" id="5674026at2"/>
<accession>A0A244EW17</accession>
<dbReference type="Pfam" id="PF05638">
    <property type="entry name" value="T6SS_HCP"/>
    <property type="match status" value="1"/>
</dbReference>
<proteinExistence type="predicted"/>
<dbReference type="Gene3D" id="2.30.110.20">
    <property type="entry name" value="Hcp1-like"/>
    <property type="match status" value="1"/>
</dbReference>
<dbReference type="InterPro" id="IPR008514">
    <property type="entry name" value="T6SS_Hcp"/>
</dbReference>
<protein>
    <recommendedName>
        <fullName evidence="3">Type VI secretion system secreted protein Hcp</fullName>
    </recommendedName>
</protein>